<dbReference type="InterPro" id="IPR008207">
    <property type="entry name" value="Sig_transdc_His_kin_Hpt_dom"/>
</dbReference>
<dbReference type="EMBL" id="CP036432">
    <property type="protein sequence ID" value="QDV85164.1"/>
    <property type="molecule type" value="Genomic_DNA"/>
</dbReference>
<dbReference type="Pfam" id="PF01627">
    <property type="entry name" value="Hpt"/>
    <property type="match status" value="1"/>
</dbReference>
<proteinExistence type="predicted"/>
<accession>A0ABX5XZC4</accession>
<name>A0ABX5XZC4_9BACT</name>
<feature type="domain" description="Response regulatory" evidence="12">
    <location>
        <begin position="8"/>
        <end position="124"/>
    </location>
</feature>
<evidence type="ECO:0000256" key="3">
    <source>
        <dbReference type="ARBA" id="ARBA00022553"/>
    </source>
</evidence>
<keyword evidence="5" id="KW-0547">Nucleotide-binding</keyword>
<dbReference type="InterPro" id="IPR036641">
    <property type="entry name" value="HPT_dom_sf"/>
</dbReference>
<evidence type="ECO:0000256" key="4">
    <source>
        <dbReference type="ARBA" id="ARBA00022692"/>
    </source>
</evidence>
<sequence length="255" mass="28044">MMNNKQIRVLLADDVPANRRAMKRLLSRRGCEVTFASDGVEATKHACQSTFDVVLLDIQMPNMDGLQACQEIRKLPQCRDLPIIAMSARSTESDRQACQAAGMTACLPKPVDIDELFKAIESIKSHRPNALESYEAESGKINPRESEVLDREGAMGRLQGDEAIFAMFVKQFSTQAGPLLSEIEHAAERDAMEDAVQPAHQLRGIAANLGAMQVQTLAAEVERVGKADEPSQTSDLVRRLSKAIVDVNRLLEPFA</sequence>
<evidence type="ECO:0000259" key="12">
    <source>
        <dbReference type="PROSITE" id="PS50110"/>
    </source>
</evidence>
<evidence type="ECO:0000256" key="9">
    <source>
        <dbReference type="ARBA" id="ARBA00023136"/>
    </source>
</evidence>
<keyword evidence="15" id="KW-1185">Reference proteome</keyword>
<evidence type="ECO:0000256" key="6">
    <source>
        <dbReference type="ARBA" id="ARBA00022840"/>
    </source>
</evidence>
<comment type="subcellular location">
    <subcellularLocation>
        <location evidence="1">Cell membrane</location>
        <topology evidence="1">Multi-pass membrane protein</topology>
    </subcellularLocation>
</comment>
<evidence type="ECO:0000256" key="1">
    <source>
        <dbReference type="ARBA" id="ARBA00004651"/>
    </source>
</evidence>
<dbReference type="SMART" id="SM00448">
    <property type="entry name" value="REC"/>
    <property type="match status" value="1"/>
</dbReference>
<keyword evidence="2" id="KW-1003">Cell membrane</keyword>
<feature type="modified residue" description="4-aspartylphosphate" evidence="11">
    <location>
        <position position="57"/>
    </location>
</feature>
<dbReference type="SUPFAM" id="SSF47226">
    <property type="entry name" value="Histidine-containing phosphotransfer domain, HPT domain"/>
    <property type="match status" value="1"/>
</dbReference>
<keyword evidence="9" id="KW-0472">Membrane</keyword>
<dbReference type="Pfam" id="PF00072">
    <property type="entry name" value="Response_reg"/>
    <property type="match status" value="1"/>
</dbReference>
<feature type="domain" description="HPt" evidence="13">
    <location>
        <begin position="161"/>
        <end position="254"/>
    </location>
</feature>
<evidence type="ECO:0000256" key="7">
    <source>
        <dbReference type="ARBA" id="ARBA00022989"/>
    </source>
</evidence>
<dbReference type="InterPro" id="IPR011006">
    <property type="entry name" value="CheY-like_superfamily"/>
</dbReference>
<evidence type="ECO:0000256" key="11">
    <source>
        <dbReference type="PROSITE-ProRule" id="PRU00169"/>
    </source>
</evidence>
<dbReference type="PROSITE" id="PS50110">
    <property type="entry name" value="RESPONSE_REGULATORY"/>
    <property type="match status" value="1"/>
</dbReference>
<evidence type="ECO:0000256" key="5">
    <source>
        <dbReference type="ARBA" id="ARBA00022741"/>
    </source>
</evidence>
<keyword evidence="4" id="KW-0812">Transmembrane</keyword>
<dbReference type="PANTHER" id="PTHR45339:SF1">
    <property type="entry name" value="HYBRID SIGNAL TRANSDUCTION HISTIDINE KINASE J"/>
    <property type="match status" value="1"/>
</dbReference>
<evidence type="ECO:0000313" key="15">
    <source>
        <dbReference type="Proteomes" id="UP000318081"/>
    </source>
</evidence>
<keyword evidence="7" id="KW-1133">Transmembrane helix</keyword>
<evidence type="ECO:0000313" key="14">
    <source>
        <dbReference type="EMBL" id="QDV85164.1"/>
    </source>
</evidence>
<organism evidence="14 15">
    <name type="scientific">Stieleria magnilauensis</name>
    <dbReference type="NCBI Taxonomy" id="2527963"/>
    <lineage>
        <taxon>Bacteria</taxon>
        <taxon>Pseudomonadati</taxon>
        <taxon>Planctomycetota</taxon>
        <taxon>Planctomycetia</taxon>
        <taxon>Pirellulales</taxon>
        <taxon>Pirellulaceae</taxon>
        <taxon>Stieleria</taxon>
    </lineage>
</organism>
<evidence type="ECO:0000256" key="10">
    <source>
        <dbReference type="PROSITE-ProRule" id="PRU00110"/>
    </source>
</evidence>
<dbReference type="PROSITE" id="PS50894">
    <property type="entry name" value="HPT"/>
    <property type="match status" value="1"/>
</dbReference>
<dbReference type="RefSeq" id="WP_145214461.1">
    <property type="nucleotide sequence ID" value="NZ_CP036432.1"/>
</dbReference>
<dbReference type="CDD" id="cd17546">
    <property type="entry name" value="REC_hyHK_CKI1_RcsC-like"/>
    <property type="match status" value="1"/>
</dbReference>
<evidence type="ECO:0000256" key="2">
    <source>
        <dbReference type="ARBA" id="ARBA00022475"/>
    </source>
</evidence>
<evidence type="ECO:0000256" key="8">
    <source>
        <dbReference type="ARBA" id="ARBA00023012"/>
    </source>
</evidence>
<evidence type="ECO:0000259" key="13">
    <source>
        <dbReference type="PROSITE" id="PS50894"/>
    </source>
</evidence>
<dbReference type="PANTHER" id="PTHR45339">
    <property type="entry name" value="HYBRID SIGNAL TRANSDUCTION HISTIDINE KINASE J"/>
    <property type="match status" value="1"/>
</dbReference>
<keyword evidence="6" id="KW-0067">ATP-binding</keyword>
<dbReference type="Proteomes" id="UP000318081">
    <property type="component" value="Chromosome"/>
</dbReference>
<dbReference type="Gene3D" id="1.20.120.160">
    <property type="entry name" value="HPT domain"/>
    <property type="match status" value="1"/>
</dbReference>
<keyword evidence="3 11" id="KW-0597">Phosphoprotein</keyword>
<dbReference type="SUPFAM" id="SSF52172">
    <property type="entry name" value="CheY-like"/>
    <property type="match status" value="1"/>
</dbReference>
<dbReference type="GO" id="GO:0004673">
    <property type="term" value="F:protein histidine kinase activity"/>
    <property type="evidence" value="ECO:0007669"/>
    <property type="project" value="UniProtKB-EC"/>
</dbReference>
<dbReference type="SMART" id="SM00073">
    <property type="entry name" value="HPT"/>
    <property type="match status" value="1"/>
</dbReference>
<protein>
    <submittedName>
        <fullName evidence="14">Sensory/regulatory protein RpfC</fullName>
        <ecNumber evidence="14">2.7.13.3</ecNumber>
    </submittedName>
</protein>
<keyword evidence="8" id="KW-0902">Two-component regulatory system</keyword>
<keyword evidence="14" id="KW-0808">Transferase</keyword>
<reference evidence="14 15" key="1">
    <citation type="submission" date="2019-02" db="EMBL/GenBank/DDBJ databases">
        <title>Deep-cultivation of Planctomycetes and their phenomic and genomic characterization uncovers novel biology.</title>
        <authorList>
            <person name="Wiegand S."/>
            <person name="Jogler M."/>
            <person name="Boedeker C."/>
            <person name="Pinto D."/>
            <person name="Vollmers J."/>
            <person name="Rivas-Marin E."/>
            <person name="Kohn T."/>
            <person name="Peeters S.H."/>
            <person name="Heuer A."/>
            <person name="Rast P."/>
            <person name="Oberbeckmann S."/>
            <person name="Bunk B."/>
            <person name="Jeske O."/>
            <person name="Meyerdierks A."/>
            <person name="Storesund J.E."/>
            <person name="Kallscheuer N."/>
            <person name="Luecker S."/>
            <person name="Lage O.M."/>
            <person name="Pohl T."/>
            <person name="Merkel B.J."/>
            <person name="Hornburger P."/>
            <person name="Mueller R.-W."/>
            <person name="Bruemmer F."/>
            <person name="Labrenz M."/>
            <person name="Spormann A.M."/>
            <person name="Op den Camp H."/>
            <person name="Overmann J."/>
            <person name="Amann R."/>
            <person name="Jetten M.S.M."/>
            <person name="Mascher T."/>
            <person name="Medema M.H."/>
            <person name="Devos D.P."/>
            <person name="Kaster A.-K."/>
            <person name="Ovreas L."/>
            <person name="Rohde M."/>
            <person name="Galperin M.Y."/>
            <person name="Jogler C."/>
        </authorList>
    </citation>
    <scope>NUCLEOTIDE SEQUENCE [LARGE SCALE GENOMIC DNA]</scope>
    <source>
        <strain evidence="14 15">TBK1r</strain>
    </source>
</reference>
<feature type="modified residue" description="Phosphohistidine" evidence="10">
    <location>
        <position position="200"/>
    </location>
</feature>
<dbReference type="Gene3D" id="3.40.50.2300">
    <property type="match status" value="1"/>
</dbReference>
<dbReference type="InterPro" id="IPR001789">
    <property type="entry name" value="Sig_transdc_resp-reg_receiver"/>
</dbReference>
<gene>
    <name evidence="14" type="primary">rpfC_1</name>
    <name evidence="14" type="ORF">TBK1r_41180</name>
</gene>
<dbReference type="EC" id="2.7.13.3" evidence="14"/>